<dbReference type="HOGENOM" id="CLU_3005023_0_0_9"/>
<sequence length="56" mass="6172">MVYLVIPCVIINAFQVKYTPEIQKGLILACVAAIAVHIFFGSVTTDNIPLEYVFGK</sequence>
<gene>
    <name evidence="2" type="ORF">CK5_07490</name>
</gene>
<keyword evidence="1" id="KW-1133">Transmembrane helix</keyword>
<keyword evidence="1" id="KW-0472">Membrane</keyword>
<evidence type="ECO:0000313" key="3">
    <source>
        <dbReference type="Proteomes" id="UP000008955"/>
    </source>
</evidence>
<protein>
    <submittedName>
        <fullName evidence="2">Uncharacterized protein</fullName>
    </submittedName>
</protein>
<evidence type="ECO:0000256" key="1">
    <source>
        <dbReference type="SAM" id="Phobius"/>
    </source>
</evidence>
<name>D4LXD7_9FIRM</name>
<proteinExistence type="predicted"/>
<reference evidence="2 3" key="1">
    <citation type="submission" date="2010-03" db="EMBL/GenBank/DDBJ databases">
        <title>The genome sequence of Ruminococcus obeum A2-162.</title>
        <authorList>
            <consortium name="metaHIT consortium -- http://www.metahit.eu/"/>
            <person name="Pajon A."/>
            <person name="Turner K."/>
            <person name="Parkhill J."/>
            <person name="Duncan S."/>
            <person name="Flint H."/>
        </authorList>
    </citation>
    <scope>NUCLEOTIDE SEQUENCE [LARGE SCALE GENOMIC DNA]</scope>
    <source>
        <strain evidence="2 3">A2-162</strain>
    </source>
</reference>
<keyword evidence="1" id="KW-0812">Transmembrane</keyword>
<dbReference type="Proteomes" id="UP000008955">
    <property type="component" value="Chromosome"/>
</dbReference>
<dbReference type="PATRIC" id="fig|657314.3.peg.515"/>
<organism evidence="2 3">
    <name type="scientific">Blautia obeum A2-162</name>
    <dbReference type="NCBI Taxonomy" id="657314"/>
    <lineage>
        <taxon>Bacteria</taxon>
        <taxon>Bacillati</taxon>
        <taxon>Bacillota</taxon>
        <taxon>Clostridia</taxon>
        <taxon>Lachnospirales</taxon>
        <taxon>Lachnospiraceae</taxon>
        <taxon>Blautia</taxon>
    </lineage>
</organism>
<dbReference type="KEGG" id="rob:CK5_07490"/>
<evidence type="ECO:0000313" key="2">
    <source>
        <dbReference type="EMBL" id="CBL22290.1"/>
    </source>
</evidence>
<dbReference type="EMBL" id="FP929054">
    <property type="protein sequence ID" value="CBL22290.1"/>
    <property type="molecule type" value="Genomic_DNA"/>
</dbReference>
<dbReference type="AlphaFoldDB" id="D4LXD7"/>
<reference evidence="2 3" key="2">
    <citation type="submission" date="2010-03" db="EMBL/GenBank/DDBJ databases">
        <authorList>
            <person name="Pajon A."/>
        </authorList>
    </citation>
    <scope>NUCLEOTIDE SEQUENCE [LARGE SCALE GENOMIC DNA]</scope>
    <source>
        <strain evidence="2 3">A2-162</strain>
    </source>
</reference>
<feature type="transmembrane region" description="Helical" evidence="1">
    <location>
        <begin position="25"/>
        <end position="43"/>
    </location>
</feature>
<accession>D4LXD7</accession>
<keyword evidence="3" id="KW-1185">Reference proteome</keyword>